<protein>
    <recommendedName>
        <fullName evidence="20">G-protein coupled receptors family 3 profile domain-containing protein</fullName>
    </recommendedName>
</protein>
<dbReference type="GO" id="GO:0004930">
    <property type="term" value="F:G protein-coupled receptor activity"/>
    <property type="evidence" value="ECO:0007669"/>
    <property type="project" value="UniProtKB-KW"/>
</dbReference>
<dbReference type="InterPro" id="IPR054714">
    <property type="entry name" value="GPR158_179_extracellular"/>
</dbReference>
<dbReference type="InterPro" id="IPR043458">
    <property type="entry name" value="GPR158/179"/>
</dbReference>
<keyword evidence="22" id="KW-1185">Reference proteome</keyword>
<evidence type="ECO:0000256" key="16">
    <source>
        <dbReference type="ARBA" id="ARBA00034104"/>
    </source>
</evidence>
<dbReference type="GO" id="GO:0043005">
    <property type="term" value="C:neuron projection"/>
    <property type="evidence" value="ECO:0007669"/>
    <property type="project" value="UniProtKB-SubCell"/>
</dbReference>
<evidence type="ECO:0000256" key="17">
    <source>
        <dbReference type="SAM" id="MobiDB-lite"/>
    </source>
</evidence>
<feature type="transmembrane region" description="Helical" evidence="18">
    <location>
        <begin position="467"/>
        <end position="487"/>
    </location>
</feature>
<feature type="compositionally biased region" description="Basic residues" evidence="17">
    <location>
        <begin position="635"/>
        <end position="673"/>
    </location>
</feature>
<accession>A0A8S1D6P2</accession>
<evidence type="ECO:0000256" key="7">
    <source>
        <dbReference type="ARBA" id="ARBA00023018"/>
    </source>
</evidence>
<dbReference type="GO" id="GO:0045211">
    <property type="term" value="C:postsynaptic membrane"/>
    <property type="evidence" value="ECO:0007669"/>
    <property type="project" value="UniProtKB-SubCell"/>
</dbReference>
<evidence type="ECO:0000256" key="5">
    <source>
        <dbReference type="ARBA" id="ARBA00022729"/>
    </source>
</evidence>
<dbReference type="PROSITE" id="PS50259">
    <property type="entry name" value="G_PROTEIN_RECEP_F3_4"/>
    <property type="match status" value="1"/>
</dbReference>
<evidence type="ECO:0000256" key="8">
    <source>
        <dbReference type="ARBA" id="ARBA00023040"/>
    </source>
</evidence>
<feature type="transmembrane region" description="Helical" evidence="18">
    <location>
        <begin position="338"/>
        <end position="361"/>
    </location>
</feature>
<keyword evidence="7" id="KW-0770">Synapse</keyword>
<evidence type="ECO:0000256" key="11">
    <source>
        <dbReference type="ARBA" id="ARBA00023170"/>
    </source>
</evidence>
<evidence type="ECO:0000256" key="15">
    <source>
        <dbReference type="ARBA" id="ARBA00023273"/>
    </source>
</evidence>
<feature type="chain" id="PRO_5035874991" description="G-protein coupled receptors family 3 profile domain-containing protein" evidence="19">
    <location>
        <begin position="23"/>
        <end position="714"/>
    </location>
</feature>
<keyword evidence="8" id="KW-0297">G-protein coupled receptor</keyword>
<keyword evidence="6 18" id="KW-1133">Transmembrane helix</keyword>
<evidence type="ECO:0000256" key="13">
    <source>
        <dbReference type="ARBA" id="ARBA00023224"/>
    </source>
</evidence>
<sequence length="714" mass="79224">MSWGPGGTFLLPLLALISTSKALQLSTQQTFSAAEEALESALATLAIKSYSCGQTAEPFDHPHLLHNATPALIQPHLQTAREAGALFSVLPPDVGPKGLGLLWRTLRTPRTPASPLGLVFHDISKKSLLLMNESGLTPDGNNNTLAQRKELAQRFAHLAAALEVPFNSSGPIWCRPFWDCVTSLWILAAIFPVTGRGSLSLLLPLKYLDIDQCDDGNDSLFKATHKCDPATSTCIFVPGKGFCSGSYSCRCIEGFFDPDGPDNWTGTLASTEVPLGPRTCVRCPDECQPCKGGLCEAQLQPTLRVTLLATQAVCMAITLIVSITLFRNRKRKPISSSMWTMLETILFGTFLLYAAVLVRFFNPSVEFCLLETWCREFGFVICYGAIILKLYKILIEFRTRKAHRWVVRDKDLLKYLTAMVLIAFVYLAGHTATALHTLQERPGALMTRGRTLQGVSFPTCKPLWWELVTQAGELGLLVFGLHLSIASRNAFTQYREREFLCAALVVELLVSGPFYVLRALAWPHLHPDVAFSAYVARSQLTNSIVLLLIFVPKWWYCHLAAKQKPNTRPYPLLGEVPAPASPALGACVDADFAEVSLADMNPDDIREMYQAELKRLYTQLEVLKNKTIRYDNPHISKRRGGRKVAHRRFSLQKKGSREKALHHRQKSSKHHGHHENEDGAEVSRTPEDSVCSIEGPSAIYNDGPSVAYSEHGRK</sequence>
<comment type="caution">
    <text evidence="21">The sequence shown here is derived from an EMBL/GenBank/DDBJ whole genome shotgun (WGS) entry which is preliminary data.</text>
</comment>
<feature type="domain" description="G-protein coupled receptors family 3 profile" evidence="20">
    <location>
        <begin position="303"/>
        <end position="553"/>
    </location>
</feature>
<dbReference type="Pfam" id="PF00003">
    <property type="entry name" value="7tm_3"/>
    <property type="match status" value="1"/>
</dbReference>
<dbReference type="OrthoDB" id="5823771at2759"/>
<dbReference type="Pfam" id="PF22572">
    <property type="entry name" value="GPR158_179_EC"/>
    <property type="match status" value="1"/>
</dbReference>
<dbReference type="PANTHER" id="PTHR32546">
    <property type="entry name" value="G-PROTEIN COUPLED RECEPTOR 158-RELATED"/>
    <property type="match status" value="1"/>
</dbReference>
<organism evidence="21 22">
    <name type="scientific">Cloeon dipterum</name>
    <dbReference type="NCBI Taxonomy" id="197152"/>
    <lineage>
        <taxon>Eukaryota</taxon>
        <taxon>Metazoa</taxon>
        <taxon>Ecdysozoa</taxon>
        <taxon>Arthropoda</taxon>
        <taxon>Hexapoda</taxon>
        <taxon>Insecta</taxon>
        <taxon>Pterygota</taxon>
        <taxon>Palaeoptera</taxon>
        <taxon>Ephemeroptera</taxon>
        <taxon>Pisciforma</taxon>
        <taxon>Baetidae</taxon>
        <taxon>Cloeon</taxon>
    </lineage>
</organism>
<keyword evidence="14" id="KW-0628">Postsynaptic cell membrane</keyword>
<keyword evidence="5 19" id="KW-0732">Signal</keyword>
<proteinExistence type="inferred from homology"/>
<feature type="region of interest" description="Disordered" evidence="17">
    <location>
        <begin position="632"/>
        <end position="714"/>
    </location>
</feature>
<evidence type="ECO:0000256" key="3">
    <source>
        <dbReference type="ARBA" id="ARBA00022475"/>
    </source>
</evidence>
<evidence type="ECO:0000256" key="19">
    <source>
        <dbReference type="SAM" id="SignalP"/>
    </source>
</evidence>
<evidence type="ECO:0000313" key="21">
    <source>
        <dbReference type="EMBL" id="CAB3373547.1"/>
    </source>
</evidence>
<evidence type="ECO:0000259" key="20">
    <source>
        <dbReference type="PROSITE" id="PS50259"/>
    </source>
</evidence>
<keyword evidence="11" id="KW-0675">Receptor</keyword>
<evidence type="ECO:0000256" key="4">
    <source>
        <dbReference type="ARBA" id="ARBA00022692"/>
    </source>
</evidence>
<keyword evidence="4 18" id="KW-0812">Transmembrane</keyword>
<feature type="transmembrane region" description="Helical" evidence="18">
    <location>
        <begin position="305"/>
        <end position="326"/>
    </location>
</feature>
<dbReference type="Proteomes" id="UP000494165">
    <property type="component" value="Unassembled WGS sequence"/>
</dbReference>
<comment type="similarity">
    <text evidence="2">Belongs to the G-protein coupled receptor 3 family.</text>
</comment>
<keyword evidence="10" id="KW-1015">Disulfide bond</keyword>
<dbReference type="InterPro" id="IPR017978">
    <property type="entry name" value="GPCR_3_C"/>
</dbReference>
<feature type="transmembrane region" description="Helical" evidence="18">
    <location>
        <begin position="499"/>
        <end position="520"/>
    </location>
</feature>
<evidence type="ECO:0000256" key="6">
    <source>
        <dbReference type="ARBA" id="ARBA00022989"/>
    </source>
</evidence>
<evidence type="ECO:0000256" key="12">
    <source>
        <dbReference type="ARBA" id="ARBA00023180"/>
    </source>
</evidence>
<evidence type="ECO:0000313" key="22">
    <source>
        <dbReference type="Proteomes" id="UP000494165"/>
    </source>
</evidence>
<keyword evidence="12" id="KW-0325">Glycoprotein</keyword>
<evidence type="ECO:0000256" key="1">
    <source>
        <dbReference type="ARBA" id="ARBA00004487"/>
    </source>
</evidence>
<dbReference type="CDD" id="cd15293">
    <property type="entry name" value="7tmC_GPR158-like"/>
    <property type="match status" value="1"/>
</dbReference>
<evidence type="ECO:0000256" key="14">
    <source>
        <dbReference type="ARBA" id="ARBA00023257"/>
    </source>
</evidence>
<dbReference type="EMBL" id="CADEPI010000086">
    <property type="protein sequence ID" value="CAB3373547.1"/>
    <property type="molecule type" value="Genomic_DNA"/>
</dbReference>
<dbReference type="AlphaFoldDB" id="A0A8S1D6P2"/>
<feature type="transmembrane region" description="Helical" evidence="18">
    <location>
        <begin position="373"/>
        <end position="391"/>
    </location>
</feature>
<evidence type="ECO:0000256" key="9">
    <source>
        <dbReference type="ARBA" id="ARBA00023136"/>
    </source>
</evidence>
<keyword evidence="3" id="KW-1003">Cell membrane</keyword>
<dbReference type="PANTHER" id="PTHR32546:SF26">
    <property type="entry name" value="SMOG, ISOFORM D"/>
    <property type="match status" value="1"/>
</dbReference>
<gene>
    <name evidence="21" type="ORF">CLODIP_2_CD15170</name>
</gene>
<keyword evidence="13" id="KW-0807">Transducer</keyword>
<evidence type="ECO:0000256" key="10">
    <source>
        <dbReference type="ARBA" id="ARBA00023157"/>
    </source>
</evidence>
<comment type="subcellular location">
    <subcellularLocation>
        <location evidence="1">Cell projection</location>
        <location evidence="1">Neuron projection</location>
    </subcellularLocation>
    <subcellularLocation>
        <location evidence="16">Postsynaptic cell membrane</location>
        <topology evidence="16">Multi-pass membrane protein</topology>
    </subcellularLocation>
</comment>
<evidence type="ECO:0000256" key="18">
    <source>
        <dbReference type="SAM" id="Phobius"/>
    </source>
</evidence>
<name>A0A8S1D6P2_9INSE</name>
<evidence type="ECO:0000256" key="2">
    <source>
        <dbReference type="ARBA" id="ARBA00007242"/>
    </source>
</evidence>
<keyword evidence="15" id="KW-0966">Cell projection</keyword>
<feature type="signal peptide" evidence="19">
    <location>
        <begin position="1"/>
        <end position="22"/>
    </location>
</feature>
<feature type="transmembrane region" description="Helical" evidence="18">
    <location>
        <begin position="540"/>
        <end position="556"/>
    </location>
</feature>
<reference evidence="21 22" key="1">
    <citation type="submission" date="2020-04" db="EMBL/GenBank/DDBJ databases">
        <authorList>
            <person name="Alioto T."/>
            <person name="Alioto T."/>
            <person name="Gomez Garrido J."/>
        </authorList>
    </citation>
    <scope>NUCLEOTIDE SEQUENCE [LARGE SCALE GENOMIC DNA]</scope>
</reference>
<feature type="transmembrane region" description="Helical" evidence="18">
    <location>
        <begin position="412"/>
        <end position="429"/>
    </location>
</feature>
<keyword evidence="9 18" id="KW-0472">Membrane</keyword>